<dbReference type="KEGG" id="saci:Sinac_5690"/>
<sequence>MMKTPTYTAFTLAIALFLLVLIFTSPSSCHREPHAEIHAPGVKTRKAVTEIESTAGMKVVAGQTIYVPSYSSIYTADKANTFYLATTLSIRNTDRNQPIVITTARYYDQDGEVIRDYLKKPLRIGPMASIEFFVPESDTSGGVSASFLVEWVAEQSVNAPHVESVMIGAASTQGVALTSPGRVLSDRSRGITPGL</sequence>
<proteinExistence type="predicted"/>
<name>L0DMA8_SINAD</name>
<dbReference type="EMBL" id="CP003364">
    <property type="protein sequence ID" value="AGA29821.1"/>
    <property type="molecule type" value="Genomic_DNA"/>
</dbReference>
<dbReference type="OrthoDB" id="283474at2"/>
<keyword evidence="2" id="KW-1185">Reference proteome</keyword>
<dbReference type="Pfam" id="PF11322">
    <property type="entry name" value="DUF3124"/>
    <property type="match status" value="1"/>
</dbReference>
<gene>
    <name evidence="1" type="ordered locus">Sinac_5690</name>
</gene>
<dbReference type="RefSeq" id="WP_015248918.1">
    <property type="nucleotide sequence ID" value="NC_019892.1"/>
</dbReference>
<evidence type="ECO:0000313" key="2">
    <source>
        <dbReference type="Proteomes" id="UP000010798"/>
    </source>
</evidence>
<accession>L0DMA8</accession>
<dbReference type="InterPro" id="IPR021471">
    <property type="entry name" value="DUF3124"/>
</dbReference>
<dbReference type="HOGENOM" id="CLU_112039_2_0_0"/>
<dbReference type="Proteomes" id="UP000010798">
    <property type="component" value="Chromosome"/>
</dbReference>
<reference evidence="1 2" key="1">
    <citation type="submission" date="2012-02" db="EMBL/GenBank/DDBJ databases">
        <title>Complete sequence of chromosome of Singulisphaera acidiphila DSM 18658.</title>
        <authorList>
            <consortium name="US DOE Joint Genome Institute (JGI-PGF)"/>
            <person name="Lucas S."/>
            <person name="Copeland A."/>
            <person name="Lapidus A."/>
            <person name="Glavina del Rio T."/>
            <person name="Dalin E."/>
            <person name="Tice H."/>
            <person name="Bruce D."/>
            <person name="Goodwin L."/>
            <person name="Pitluck S."/>
            <person name="Peters L."/>
            <person name="Ovchinnikova G."/>
            <person name="Chertkov O."/>
            <person name="Kyrpides N."/>
            <person name="Mavromatis K."/>
            <person name="Ivanova N."/>
            <person name="Brettin T."/>
            <person name="Detter J.C."/>
            <person name="Han C."/>
            <person name="Larimer F."/>
            <person name="Land M."/>
            <person name="Hauser L."/>
            <person name="Markowitz V."/>
            <person name="Cheng J.-F."/>
            <person name="Hugenholtz P."/>
            <person name="Woyke T."/>
            <person name="Wu D."/>
            <person name="Tindall B."/>
            <person name="Pomrenke H."/>
            <person name="Brambilla E."/>
            <person name="Klenk H.-P."/>
            <person name="Eisen J.A."/>
        </authorList>
    </citation>
    <scope>NUCLEOTIDE SEQUENCE [LARGE SCALE GENOMIC DNA]</scope>
    <source>
        <strain evidence="2">ATCC BAA-1392 / DSM 18658 / VKM B-2454 / MOB10</strain>
    </source>
</reference>
<evidence type="ECO:0000313" key="1">
    <source>
        <dbReference type="EMBL" id="AGA29821.1"/>
    </source>
</evidence>
<protein>
    <recommendedName>
        <fullName evidence="3">DUF3124 domain-containing protein</fullName>
    </recommendedName>
</protein>
<evidence type="ECO:0008006" key="3">
    <source>
        <dbReference type="Google" id="ProtNLM"/>
    </source>
</evidence>
<dbReference type="AlphaFoldDB" id="L0DMA8"/>
<dbReference type="STRING" id="886293.Sinac_5690"/>
<dbReference type="eggNOG" id="ENOG5032TD0">
    <property type="taxonomic scope" value="Bacteria"/>
</dbReference>
<organism evidence="1 2">
    <name type="scientific">Singulisphaera acidiphila (strain ATCC BAA-1392 / DSM 18658 / VKM B-2454 / MOB10)</name>
    <dbReference type="NCBI Taxonomy" id="886293"/>
    <lineage>
        <taxon>Bacteria</taxon>
        <taxon>Pseudomonadati</taxon>
        <taxon>Planctomycetota</taxon>
        <taxon>Planctomycetia</taxon>
        <taxon>Isosphaerales</taxon>
        <taxon>Isosphaeraceae</taxon>
        <taxon>Singulisphaera</taxon>
    </lineage>
</organism>